<reference evidence="1" key="1">
    <citation type="submission" date="2021-02" db="EMBL/GenBank/DDBJ databases">
        <authorList>
            <person name="Nowell W R."/>
        </authorList>
    </citation>
    <scope>NUCLEOTIDE SEQUENCE</scope>
</reference>
<protein>
    <submittedName>
        <fullName evidence="1">Uncharacterized protein</fullName>
    </submittedName>
</protein>
<evidence type="ECO:0000313" key="2">
    <source>
        <dbReference type="Proteomes" id="UP000663881"/>
    </source>
</evidence>
<gene>
    <name evidence="1" type="ORF">OKA104_LOCUS50126</name>
</gene>
<dbReference type="AlphaFoldDB" id="A0A820MMP3"/>
<proteinExistence type="predicted"/>
<evidence type="ECO:0000313" key="1">
    <source>
        <dbReference type="EMBL" id="CAF4376603.1"/>
    </source>
</evidence>
<feature type="non-terminal residue" evidence="1">
    <location>
        <position position="1"/>
    </location>
</feature>
<accession>A0A820MMP3</accession>
<comment type="caution">
    <text evidence="1">The sequence shown here is derived from an EMBL/GenBank/DDBJ whole genome shotgun (WGS) entry which is preliminary data.</text>
</comment>
<name>A0A820MMP3_9BILA</name>
<dbReference type="Proteomes" id="UP000663881">
    <property type="component" value="Unassembled WGS sequence"/>
</dbReference>
<sequence length="67" mass="7783">SFIILSLMKTASSINGSMSHIDDDDNLFPIYSNCFLSKWFREKKNFDNILSNPSQIRDNELYTISVF</sequence>
<organism evidence="1 2">
    <name type="scientific">Adineta steineri</name>
    <dbReference type="NCBI Taxonomy" id="433720"/>
    <lineage>
        <taxon>Eukaryota</taxon>
        <taxon>Metazoa</taxon>
        <taxon>Spiralia</taxon>
        <taxon>Gnathifera</taxon>
        <taxon>Rotifera</taxon>
        <taxon>Eurotatoria</taxon>
        <taxon>Bdelloidea</taxon>
        <taxon>Adinetida</taxon>
        <taxon>Adinetidae</taxon>
        <taxon>Adineta</taxon>
    </lineage>
</organism>
<dbReference type="EMBL" id="CAJOAY010024639">
    <property type="protein sequence ID" value="CAF4376603.1"/>
    <property type="molecule type" value="Genomic_DNA"/>
</dbReference>